<accession>A0ABV2AV93</accession>
<evidence type="ECO:0008006" key="4">
    <source>
        <dbReference type="Google" id="ProtNLM"/>
    </source>
</evidence>
<reference evidence="2 3" key="1">
    <citation type="journal article" date="2024" name="BMC Biol.">
        <title>Comparative genomics of Ascetosporea gives new insight into the evolutionary basis for animal parasitism in Rhizaria.</title>
        <authorList>
            <person name="Hiltunen Thoren M."/>
            <person name="Onut-Brannstrom I."/>
            <person name="Alfjorden A."/>
            <person name="Peckova H."/>
            <person name="Swords F."/>
            <person name="Hooper C."/>
            <person name="Holzer A.S."/>
            <person name="Bass D."/>
            <person name="Burki F."/>
        </authorList>
    </citation>
    <scope>NUCLEOTIDE SEQUENCE [LARGE SCALE GENOMIC DNA]</scope>
    <source>
        <strain evidence="2">20-A016</strain>
    </source>
</reference>
<keyword evidence="3" id="KW-1185">Reference proteome</keyword>
<organism evidence="2 3">
    <name type="scientific">Bonamia ostreae</name>
    <dbReference type="NCBI Taxonomy" id="126728"/>
    <lineage>
        <taxon>Eukaryota</taxon>
        <taxon>Sar</taxon>
        <taxon>Rhizaria</taxon>
        <taxon>Endomyxa</taxon>
        <taxon>Ascetosporea</taxon>
        <taxon>Haplosporida</taxon>
        <taxon>Bonamia</taxon>
    </lineage>
</organism>
<evidence type="ECO:0000256" key="1">
    <source>
        <dbReference type="SAM" id="Coils"/>
    </source>
</evidence>
<protein>
    <recommendedName>
        <fullName evidence="4">BZIP domain-containing protein</fullName>
    </recommendedName>
</protein>
<gene>
    <name evidence="2" type="ORF">MHBO_005177</name>
</gene>
<dbReference type="EMBL" id="JBDODL010006992">
    <property type="protein sequence ID" value="MES1923581.1"/>
    <property type="molecule type" value="Genomic_DNA"/>
</dbReference>
<feature type="coiled-coil region" evidence="1">
    <location>
        <begin position="45"/>
        <end position="90"/>
    </location>
</feature>
<name>A0ABV2AV93_9EUKA</name>
<evidence type="ECO:0000313" key="2">
    <source>
        <dbReference type="EMBL" id="MES1923581.1"/>
    </source>
</evidence>
<evidence type="ECO:0000313" key="3">
    <source>
        <dbReference type="Proteomes" id="UP001439008"/>
    </source>
</evidence>
<keyword evidence="1" id="KW-0175">Coiled coil</keyword>
<comment type="caution">
    <text evidence="2">The sequence shown here is derived from an EMBL/GenBank/DDBJ whole genome shotgun (WGS) entry which is preliminary data.</text>
</comment>
<sequence>MDKKSDKTEQRKLANKRNARNYRIRAKIKEAELLEAVNITLPAEIEDLEINIKEVKIEAENNNIMLNEYIKTKKHELDDILTRVKEIKKKYANYDPNLD</sequence>
<proteinExistence type="predicted"/>
<dbReference type="Proteomes" id="UP001439008">
    <property type="component" value="Unassembled WGS sequence"/>
</dbReference>